<feature type="transmembrane region" description="Helical" evidence="9">
    <location>
        <begin position="29"/>
        <end position="51"/>
    </location>
</feature>
<keyword evidence="7" id="KW-0762">Sugar transport</keyword>
<comment type="similarity">
    <text evidence="2 9">Belongs to the ABC-2 integral membrane protein family.</text>
</comment>
<dbReference type="GO" id="GO:0005886">
    <property type="term" value="C:plasma membrane"/>
    <property type="evidence" value="ECO:0007669"/>
    <property type="project" value="UniProtKB-SubCell"/>
</dbReference>
<dbReference type="InterPro" id="IPR013525">
    <property type="entry name" value="ABC2_TM"/>
</dbReference>
<dbReference type="InterPro" id="IPR047817">
    <property type="entry name" value="ABC2_TM_bact-type"/>
</dbReference>
<evidence type="ECO:0000259" key="10">
    <source>
        <dbReference type="PROSITE" id="PS51012"/>
    </source>
</evidence>
<feature type="transmembrane region" description="Helical" evidence="9">
    <location>
        <begin position="88"/>
        <end position="106"/>
    </location>
</feature>
<evidence type="ECO:0000313" key="12">
    <source>
        <dbReference type="Proteomes" id="UP001138768"/>
    </source>
</evidence>
<comment type="caution">
    <text evidence="11">The sequence shown here is derived from an EMBL/GenBank/DDBJ whole genome shotgun (WGS) entry which is preliminary data.</text>
</comment>
<gene>
    <name evidence="11" type="ORF">CKO42_08905</name>
</gene>
<feature type="transmembrane region" description="Helical" evidence="9">
    <location>
        <begin position="165"/>
        <end position="184"/>
    </location>
</feature>
<dbReference type="EMBL" id="NRRY01000011">
    <property type="protein sequence ID" value="MBK1618554.1"/>
    <property type="molecule type" value="Genomic_DNA"/>
</dbReference>
<dbReference type="PANTHER" id="PTHR30413">
    <property type="entry name" value="INNER MEMBRANE TRANSPORT PERMEASE"/>
    <property type="match status" value="1"/>
</dbReference>
<name>A0A9X1B404_9GAMM</name>
<evidence type="ECO:0000256" key="9">
    <source>
        <dbReference type="RuleBase" id="RU361157"/>
    </source>
</evidence>
<keyword evidence="5 9" id="KW-0812">Transmembrane</keyword>
<dbReference type="PANTHER" id="PTHR30413:SF10">
    <property type="entry name" value="CAPSULE POLYSACCHARIDE EXPORT INNER-MEMBRANE PROTEIN CTRC"/>
    <property type="match status" value="1"/>
</dbReference>
<dbReference type="Pfam" id="PF01061">
    <property type="entry name" value="ABC2_membrane"/>
    <property type="match status" value="1"/>
</dbReference>
<accession>A0A9X1B404</accession>
<keyword evidence="4 9" id="KW-1003">Cell membrane</keyword>
<evidence type="ECO:0000256" key="6">
    <source>
        <dbReference type="ARBA" id="ARBA00022989"/>
    </source>
</evidence>
<evidence type="ECO:0000256" key="2">
    <source>
        <dbReference type="ARBA" id="ARBA00007783"/>
    </source>
</evidence>
<evidence type="ECO:0000256" key="8">
    <source>
        <dbReference type="ARBA" id="ARBA00023136"/>
    </source>
</evidence>
<reference evidence="11 12" key="1">
    <citation type="journal article" date="2020" name="Microorganisms">
        <title>Osmotic Adaptation and Compatible Solute Biosynthesis of Phototrophic Bacteria as Revealed from Genome Analyses.</title>
        <authorList>
            <person name="Imhoff J.F."/>
            <person name="Rahn T."/>
            <person name="Kunzel S."/>
            <person name="Keller A."/>
            <person name="Neulinger S.C."/>
        </authorList>
    </citation>
    <scope>NUCLEOTIDE SEQUENCE [LARGE SCALE GENOMIC DNA]</scope>
    <source>
        <strain evidence="11 12">DSM 25653</strain>
    </source>
</reference>
<feature type="transmembrane region" description="Helical" evidence="9">
    <location>
        <begin position="58"/>
        <end position="76"/>
    </location>
</feature>
<evidence type="ECO:0000313" key="11">
    <source>
        <dbReference type="EMBL" id="MBK1618554.1"/>
    </source>
</evidence>
<dbReference type="AlphaFoldDB" id="A0A9X1B404"/>
<keyword evidence="8 9" id="KW-0472">Membrane</keyword>
<keyword evidence="3 9" id="KW-0813">Transport</keyword>
<feature type="transmembrane region" description="Helical" evidence="9">
    <location>
        <begin position="135"/>
        <end position="158"/>
    </location>
</feature>
<keyword evidence="6 9" id="KW-1133">Transmembrane helix</keyword>
<feature type="transmembrane region" description="Helical" evidence="9">
    <location>
        <begin position="224"/>
        <end position="243"/>
    </location>
</feature>
<proteinExistence type="inferred from homology"/>
<sequence length="256" mass="28749">MKFSTLNDAFWLKLWFSLKSEAAKNYLNYVWWLLEPALHVAVFYFVFGLIFQRGGEGFIAFLLCGQIPYLWFSRTVNNAAGSILGGRGLIQQMAIPTAFFPAVVVGKDALKQTVVFAVLLLFLATQGAQPSWMWLTLPAVVFTQLLLVTGGALLVAAVTPFVPDVRFLIQAGMMMLLFASGIFYDYSELLSEQQQSFFLMNPVANLIVSYRNVLLHGDWPNWPGLFWISMLSGACIMGMLIFYRRAAPVYARLVVE</sequence>
<dbReference type="GO" id="GO:0015920">
    <property type="term" value="P:lipopolysaccharide transport"/>
    <property type="evidence" value="ECO:0007669"/>
    <property type="project" value="TreeGrafter"/>
</dbReference>
<dbReference type="RefSeq" id="WP_200242362.1">
    <property type="nucleotide sequence ID" value="NZ_NRRY01000011.1"/>
</dbReference>
<evidence type="ECO:0000256" key="5">
    <source>
        <dbReference type="ARBA" id="ARBA00022692"/>
    </source>
</evidence>
<evidence type="ECO:0000256" key="1">
    <source>
        <dbReference type="ARBA" id="ARBA00004651"/>
    </source>
</evidence>
<evidence type="ECO:0000256" key="4">
    <source>
        <dbReference type="ARBA" id="ARBA00022475"/>
    </source>
</evidence>
<evidence type="ECO:0000256" key="3">
    <source>
        <dbReference type="ARBA" id="ARBA00022448"/>
    </source>
</evidence>
<feature type="domain" description="ABC transmembrane type-2" evidence="10">
    <location>
        <begin position="27"/>
        <end position="246"/>
    </location>
</feature>
<dbReference type="GO" id="GO:0140359">
    <property type="term" value="F:ABC-type transporter activity"/>
    <property type="evidence" value="ECO:0007669"/>
    <property type="project" value="InterPro"/>
</dbReference>
<feature type="transmembrane region" description="Helical" evidence="9">
    <location>
        <begin position="113"/>
        <end position="129"/>
    </location>
</feature>
<evidence type="ECO:0000256" key="7">
    <source>
        <dbReference type="ARBA" id="ARBA00023047"/>
    </source>
</evidence>
<dbReference type="GO" id="GO:0015774">
    <property type="term" value="P:polysaccharide transport"/>
    <property type="evidence" value="ECO:0007669"/>
    <property type="project" value="UniProtKB-KW"/>
</dbReference>
<protein>
    <recommendedName>
        <fullName evidence="9">Transport permease protein</fullName>
    </recommendedName>
</protein>
<organism evidence="11 12">
    <name type="scientific">Lamprobacter modestohalophilus</name>
    <dbReference type="NCBI Taxonomy" id="1064514"/>
    <lineage>
        <taxon>Bacteria</taxon>
        <taxon>Pseudomonadati</taxon>
        <taxon>Pseudomonadota</taxon>
        <taxon>Gammaproteobacteria</taxon>
        <taxon>Chromatiales</taxon>
        <taxon>Chromatiaceae</taxon>
        <taxon>Lamprobacter</taxon>
    </lineage>
</organism>
<dbReference type="Proteomes" id="UP001138768">
    <property type="component" value="Unassembled WGS sequence"/>
</dbReference>
<keyword evidence="7" id="KW-0625">Polysaccharide transport</keyword>
<keyword evidence="12" id="KW-1185">Reference proteome</keyword>
<dbReference type="PROSITE" id="PS51012">
    <property type="entry name" value="ABC_TM2"/>
    <property type="match status" value="1"/>
</dbReference>
<comment type="subcellular location">
    <subcellularLocation>
        <location evidence="9">Cell inner membrane</location>
        <topology evidence="9">Multi-pass membrane protein</topology>
    </subcellularLocation>
    <subcellularLocation>
        <location evidence="1">Cell membrane</location>
        <topology evidence="1">Multi-pass membrane protein</topology>
    </subcellularLocation>
</comment>